<sequence>MEIQDLIYQLSSRDKNVKHEAWLETEKIINSGNLQLLLNLLCFTDHGTRYRAWNLLPKFLDRIKANEVRERLPCLLEMLKDEDINVRRLTWYNVLPQIFQFLDKEELKRIRKYCEEVASDDWKELLDETCREIEL</sequence>
<keyword evidence="2" id="KW-1185">Reference proteome</keyword>
<evidence type="ECO:0000313" key="1">
    <source>
        <dbReference type="EMBL" id="EZQ01607.1"/>
    </source>
</evidence>
<dbReference type="STRING" id="1160895.CM19_12815"/>
<proteinExistence type="predicted"/>
<dbReference type="EMBL" id="JFZT01000066">
    <property type="protein sequence ID" value="EZQ01607.1"/>
    <property type="molecule type" value="Genomic_DNA"/>
</dbReference>
<reference evidence="1 2" key="1">
    <citation type="submission" date="2014-03" db="EMBL/GenBank/DDBJ databases">
        <title>Draft genome sequence of the novel thermoacidophilic archaea Acidianus copahuensis ALE1 strain, isolated from Copahue volcanic area in Neuquen Argentina.</title>
        <authorList>
            <person name="Urbieta M.S."/>
            <person name="Rascovan N."/>
            <person name="Castro C."/>
            <person name="Revale S."/>
            <person name="Giaveno M.A."/>
            <person name="Vazquez M.P."/>
            <person name="Donati E.R."/>
        </authorList>
    </citation>
    <scope>NUCLEOTIDE SEQUENCE [LARGE SCALE GENOMIC DNA]</scope>
    <source>
        <strain evidence="1 2">ALE1</strain>
    </source>
</reference>
<evidence type="ECO:0000313" key="2">
    <source>
        <dbReference type="Proteomes" id="UP000024332"/>
    </source>
</evidence>
<name>A0A031LHH2_9CREN</name>
<dbReference type="InterPro" id="IPR016024">
    <property type="entry name" value="ARM-type_fold"/>
</dbReference>
<dbReference type="Gene3D" id="1.25.10.10">
    <property type="entry name" value="Leucine-rich Repeat Variant"/>
    <property type="match status" value="1"/>
</dbReference>
<dbReference type="InterPro" id="IPR011989">
    <property type="entry name" value="ARM-like"/>
</dbReference>
<dbReference type="OrthoDB" id="41688at2157"/>
<dbReference type="AlphaFoldDB" id="A0A031LHH2"/>
<protein>
    <recommendedName>
        <fullName evidence="3">HEAT repeat domain-containing protein</fullName>
    </recommendedName>
</protein>
<organism evidence="1 2">
    <name type="scientific">Candidatus Acidianus copahuensis</name>
    <dbReference type="NCBI Taxonomy" id="1160895"/>
    <lineage>
        <taxon>Archaea</taxon>
        <taxon>Thermoproteota</taxon>
        <taxon>Thermoprotei</taxon>
        <taxon>Sulfolobales</taxon>
        <taxon>Sulfolobaceae</taxon>
        <taxon>Acidianus</taxon>
    </lineage>
</organism>
<dbReference type="SUPFAM" id="SSF48371">
    <property type="entry name" value="ARM repeat"/>
    <property type="match status" value="1"/>
</dbReference>
<evidence type="ECO:0008006" key="3">
    <source>
        <dbReference type="Google" id="ProtNLM"/>
    </source>
</evidence>
<dbReference type="RefSeq" id="WP_048100722.1">
    <property type="nucleotide sequence ID" value="NZ_JFZT01000066.1"/>
</dbReference>
<gene>
    <name evidence="1" type="ORF">CM19_12815</name>
</gene>
<dbReference type="Proteomes" id="UP000024332">
    <property type="component" value="Unassembled WGS sequence"/>
</dbReference>
<comment type="caution">
    <text evidence="1">The sequence shown here is derived from an EMBL/GenBank/DDBJ whole genome shotgun (WGS) entry which is preliminary data.</text>
</comment>
<accession>A0A031LHH2</accession>